<evidence type="ECO:0000259" key="3">
    <source>
        <dbReference type="Pfam" id="PF05155"/>
    </source>
</evidence>
<protein>
    <submittedName>
        <fullName evidence="4">Phage/plasmid replication protein, II/X family</fullName>
    </submittedName>
</protein>
<accession>A0ABU3P5B1</accession>
<evidence type="ECO:0000313" key="4">
    <source>
        <dbReference type="EMBL" id="MDT8997768.1"/>
    </source>
</evidence>
<dbReference type="Pfam" id="PF05155">
    <property type="entry name" value="G2P_X_C"/>
    <property type="match status" value="1"/>
</dbReference>
<feature type="region of interest" description="Disordered" evidence="1">
    <location>
        <begin position="15"/>
        <end position="35"/>
    </location>
</feature>
<feature type="domain" description="Replication-associated protein G2P C-terminal" evidence="3">
    <location>
        <begin position="340"/>
        <end position="400"/>
    </location>
</feature>
<evidence type="ECO:0000259" key="2">
    <source>
        <dbReference type="Pfam" id="PF05144"/>
    </source>
</evidence>
<gene>
    <name evidence="4" type="ORF">RQP53_00600</name>
</gene>
<dbReference type="RefSeq" id="WP_315647995.1">
    <property type="nucleotide sequence ID" value="NZ_JAVXZY010000001.1"/>
</dbReference>
<dbReference type="Pfam" id="PF05144">
    <property type="entry name" value="Phage_CRI"/>
    <property type="match status" value="1"/>
</dbReference>
<name>A0ABU3P5B1_9BURK</name>
<dbReference type="Proteomes" id="UP001246372">
    <property type="component" value="Unassembled WGS sequence"/>
</dbReference>
<dbReference type="InterPro" id="IPR006516">
    <property type="entry name" value="G2P"/>
</dbReference>
<proteinExistence type="predicted"/>
<keyword evidence="5" id="KW-1185">Reference proteome</keyword>
<organism evidence="4 5">
    <name type="scientific">Roseateles aquae</name>
    <dbReference type="NCBI Taxonomy" id="3077235"/>
    <lineage>
        <taxon>Bacteria</taxon>
        <taxon>Pseudomonadati</taxon>
        <taxon>Pseudomonadota</taxon>
        <taxon>Betaproteobacteria</taxon>
        <taxon>Burkholderiales</taxon>
        <taxon>Sphaerotilaceae</taxon>
        <taxon>Roseateles</taxon>
    </lineage>
</organism>
<comment type="caution">
    <text evidence="4">The sequence shown here is derived from an EMBL/GenBank/DDBJ whole genome shotgun (WGS) entry which is preliminary data.</text>
</comment>
<evidence type="ECO:0000313" key="5">
    <source>
        <dbReference type="Proteomes" id="UP001246372"/>
    </source>
</evidence>
<reference evidence="4" key="1">
    <citation type="submission" date="2023-09" db="EMBL/GenBank/DDBJ databases">
        <title>Paucibacter sp. APW11 Genome sequencing and assembly.</title>
        <authorList>
            <person name="Kim I."/>
        </authorList>
    </citation>
    <scope>NUCLEOTIDE SEQUENCE</scope>
    <source>
        <strain evidence="4">APW11</strain>
    </source>
</reference>
<dbReference type="InterPro" id="IPR022686">
    <property type="entry name" value="G2P_N"/>
</dbReference>
<dbReference type="EMBL" id="JAVXZY010000001">
    <property type="protein sequence ID" value="MDT8997768.1"/>
    <property type="molecule type" value="Genomic_DNA"/>
</dbReference>
<dbReference type="InterPro" id="IPR022688">
    <property type="entry name" value="G2P_C"/>
</dbReference>
<sequence>MTLRLATSEHRLAPHLLAKGGPGGGAQRTPGETLGRAGDVHVTRHQRITGDTGSEQIASGCSRLEPFFVDYLGLYQSHAEDLPVIHDGEVFGVDANGELIWKTNRKRRIKGSFETSVSVRCDGHTVSFDGNVSRFGRSNNVFGFDLAECLRRVNEILAKLGLPPFTWGRKFYRPKKSTSNGVLENTGEVEECWTGARITRIDLTANYGAGSMADARAYMEWLAAQQHSARVKVDTYADGETVDWGRGSRRVYAKCYLKSVELAKHGAPAHLVDYCAEAGMVRFEVTVKATQLISMGCQYLGSLDMHQLELLFEDRRAVMGRAEHSTDDLEQLPNHFRRTARDYLAGDDLAARMSRMTFYRHRQALLPYGLDIAVKRNVINFKPKVRVIELRPLSAPSWYQFDERKSA</sequence>
<evidence type="ECO:0000256" key="1">
    <source>
        <dbReference type="SAM" id="MobiDB-lite"/>
    </source>
</evidence>
<dbReference type="NCBIfam" id="TIGR01629">
    <property type="entry name" value="rep_II_X"/>
    <property type="match status" value="1"/>
</dbReference>
<feature type="domain" description="Replication-associated protein G2P N-terminal" evidence="2">
    <location>
        <begin position="85"/>
        <end position="299"/>
    </location>
</feature>